<sequence>MSIMISFFILIIYHLKLSNCFTVISEPFPHANEQSISTESNSIVLQIPPPPVYLETTTESTSIPLDHERYSNKDSNLPTKSTTLNRLKLKSLIAMILPGPTKMNPLIFNRNQSPLLLLIWYQ</sequence>
<reference evidence="2" key="1">
    <citation type="submission" date="2021-02" db="EMBL/GenBank/DDBJ databases">
        <authorList>
            <person name="Nowell W R."/>
        </authorList>
    </citation>
    <scope>NUCLEOTIDE SEQUENCE</scope>
</reference>
<dbReference type="EMBL" id="CAJNRG010001040">
    <property type="protein sequence ID" value="CAF2026232.1"/>
    <property type="molecule type" value="Genomic_DNA"/>
</dbReference>
<dbReference type="Proteomes" id="UP000663856">
    <property type="component" value="Unassembled WGS sequence"/>
</dbReference>
<evidence type="ECO:0000313" key="3">
    <source>
        <dbReference type="EMBL" id="CAF2043743.1"/>
    </source>
</evidence>
<organism evidence="2 4">
    <name type="scientific">Rotaria magnacalcarata</name>
    <dbReference type="NCBI Taxonomy" id="392030"/>
    <lineage>
        <taxon>Eukaryota</taxon>
        <taxon>Metazoa</taxon>
        <taxon>Spiralia</taxon>
        <taxon>Gnathifera</taxon>
        <taxon>Rotifera</taxon>
        <taxon>Eurotatoria</taxon>
        <taxon>Bdelloidea</taxon>
        <taxon>Philodinida</taxon>
        <taxon>Philodinidae</taxon>
        <taxon>Rotaria</taxon>
    </lineage>
</organism>
<name>A0A816N4C9_9BILA</name>
<protein>
    <submittedName>
        <fullName evidence="2">Uncharacterized protein</fullName>
    </submittedName>
</protein>
<evidence type="ECO:0000256" key="1">
    <source>
        <dbReference type="SAM" id="SignalP"/>
    </source>
</evidence>
<keyword evidence="1" id="KW-0732">Signal</keyword>
<dbReference type="Proteomes" id="UP000663887">
    <property type="component" value="Unassembled WGS sequence"/>
</dbReference>
<dbReference type="EMBL" id="CAJNRF010002839">
    <property type="protein sequence ID" value="CAF2043743.1"/>
    <property type="molecule type" value="Genomic_DNA"/>
</dbReference>
<accession>A0A816N4C9</accession>
<gene>
    <name evidence="3" type="ORF">WKI299_LOCUS8808</name>
    <name evidence="2" type="ORF">XDN619_LOCUS4574</name>
</gene>
<evidence type="ECO:0000313" key="4">
    <source>
        <dbReference type="Proteomes" id="UP000663887"/>
    </source>
</evidence>
<comment type="caution">
    <text evidence="2">The sequence shown here is derived from an EMBL/GenBank/DDBJ whole genome shotgun (WGS) entry which is preliminary data.</text>
</comment>
<feature type="chain" id="PRO_5035609761" evidence="1">
    <location>
        <begin position="21"/>
        <end position="122"/>
    </location>
</feature>
<dbReference type="AlphaFoldDB" id="A0A816N4C9"/>
<feature type="signal peptide" evidence="1">
    <location>
        <begin position="1"/>
        <end position="20"/>
    </location>
</feature>
<evidence type="ECO:0000313" key="2">
    <source>
        <dbReference type="EMBL" id="CAF2026232.1"/>
    </source>
</evidence>
<proteinExistence type="predicted"/>